<dbReference type="EMBL" id="CM011674">
    <property type="protein sequence ID" value="TMS23562.1"/>
    <property type="molecule type" value="Genomic_DNA"/>
</dbReference>
<evidence type="ECO:0000313" key="2">
    <source>
        <dbReference type="Proteomes" id="UP000793456"/>
    </source>
</evidence>
<keyword evidence="2" id="KW-1185">Reference proteome</keyword>
<reference evidence="1" key="1">
    <citation type="submission" date="2018-11" db="EMBL/GenBank/DDBJ databases">
        <title>The sequence and de novo assembly of Larimichthys crocea genome using PacBio and Hi-C technologies.</title>
        <authorList>
            <person name="Xu P."/>
            <person name="Chen B."/>
            <person name="Zhou Z."/>
            <person name="Ke Q."/>
            <person name="Wu Y."/>
            <person name="Bai H."/>
            <person name="Pu F."/>
        </authorList>
    </citation>
    <scope>NUCLEOTIDE SEQUENCE</scope>
    <source>
        <tissue evidence="1">Muscle</tissue>
    </source>
</reference>
<accession>A0ACD3RW12</accession>
<sequence length="481" mass="53454">MAVAICISLAFNIDTNPSNINTIDQKDFFANKVLRIKSIKNTGILSTEAQQPNEELCKSNLNQTHQCLIMPDGKVALTNEMSQSGFSAVFHKDTLILGSVGSNSGRRFIQKILEEKQKQLKRNYPDMQMDYMGYFTSVGEKDSVRLYFTGAPRFGQVTLFRHNCENWIAAQRINGEQPGSHFGAELCPVDINLDGNTDFLLVGAPRFSCPKRRREGHIYIYRLTDEMLLESVLNITAPSVGRFGSAIASLADLNGDGLRDVAVGAPLEDDNSGAVYIFLGDGHSGIRSTFSQRIMGQKIKPELRFFGYTIDGDIDLGENGLPDIVVRSLGTAVVLSSRPVFKVKPHLSFQPERISTERIENLPMVTLTVCFEMVETTNRKQGSTSSGLIISYTLNVDPMKQTHRGFFSQTDEKAWNLTSTCKLSDKDTCFNHSIYMPNFVDDTVSPVSISLNFFQVDSESASAVLNMDSKREAVVEVPFQE</sequence>
<dbReference type="Proteomes" id="UP000793456">
    <property type="component" value="Chromosome I"/>
</dbReference>
<organism evidence="1 2">
    <name type="scientific">Larimichthys crocea</name>
    <name type="common">Large yellow croaker</name>
    <name type="synonym">Pseudosciaena crocea</name>
    <dbReference type="NCBI Taxonomy" id="215358"/>
    <lineage>
        <taxon>Eukaryota</taxon>
        <taxon>Metazoa</taxon>
        <taxon>Chordata</taxon>
        <taxon>Craniata</taxon>
        <taxon>Vertebrata</taxon>
        <taxon>Euteleostomi</taxon>
        <taxon>Actinopterygii</taxon>
        <taxon>Neopterygii</taxon>
        <taxon>Teleostei</taxon>
        <taxon>Neoteleostei</taxon>
        <taxon>Acanthomorphata</taxon>
        <taxon>Eupercaria</taxon>
        <taxon>Sciaenidae</taxon>
        <taxon>Larimichthys</taxon>
    </lineage>
</organism>
<name>A0ACD3RW12_LARCR</name>
<comment type="caution">
    <text evidence="1">The sequence shown here is derived from an EMBL/GenBank/DDBJ whole genome shotgun (WGS) entry which is preliminary data.</text>
</comment>
<protein>
    <submittedName>
        <fullName evidence="1">Uncharacterized protein</fullName>
    </submittedName>
</protein>
<evidence type="ECO:0000313" key="1">
    <source>
        <dbReference type="EMBL" id="TMS23562.1"/>
    </source>
</evidence>
<gene>
    <name evidence="1" type="ORF">E3U43_008868</name>
</gene>
<proteinExistence type="predicted"/>